<dbReference type="InterPro" id="IPR016193">
    <property type="entry name" value="Cytidine_deaminase-like"/>
</dbReference>
<protein>
    <recommendedName>
        <fullName evidence="13">Riboflavin biosynthesis protein RibD</fullName>
    </recommendedName>
    <domain>
        <recommendedName>
            <fullName evidence="13">Diaminohydroxyphosphoribosylaminopyrimidine deaminase</fullName>
            <shortName evidence="13">DRAP deaminase</shortName>
            <ecNumber evidence="13">3.5.4.26</ecNumber>
        </recommendedName>
        <alternativeName>
            <fullName evidence="13">Riboflavin-specific deaminase</fullName>
        </alternativeName>
    </domain>
    <domain>
        <recommendedName>
            <fullName evidence="13">5-amino-6-(5-phosphoribosylamino)uracil reductase</fullName>
            <ecNumber evidence="13">1.1.1.193</ecNumber>
        </recommendedName>
        <alternativeName>
            <fullName evidence="13">HTP reductase</fullName>
        </alternativeName>
    </domain>
</protein>
<dbReference type="InterPro" id="IPR024072">
    <property type="entry name" value="DHFR-like_dom_sf"/>
</dbReference>
<evidence type="ECO:0000256" key="6">
    <source>
        <dbReference type="ARBA" id="ARBA00022619"/>
    </source>
</evidence>
<dbReference type="SUPFAM" id="SSF53927">
    <property type="entry name" value="Cytidine deaminase-like"/>
    <property type="match status" value="1"/>
</dbReference>
<dbReference type="Pfam" id="PF01872">
    <property type="entry name" value="RibD_C"/>
    <property type="match status" value="1"/>
</dbReference>
<evidence type="ECO:0000256" key="16">
    <source>
        <dbReference type="PIRSR" id="PIRSR006769-3"/>
    </source>
</evidence>
<comment type="pathway">
    <text evidence="2 13">Cofactor biosynthesis; riboflavin biosynthesis; 5-amino-6-(D-ribitylamino)uracil from GTP: step 2/4.</text>
</comment>
<organism evidence="18 19">
    <name type="scientific">Roseivirga misakiensis</name>
    <dbReference type="NCBI Taxonomy" id="1563681"/>
    <lineage>
        <taxon>Bacteria</taxon>
        <taxon>Pseudomonadati</taxon>
        <taxon>Bacteroidota</taxon>
        <taxon>Cytophagia</taxon>
        <taxon>Cytophagales</taxon>
        <taxon>Roseivirgaceae</taxon>
        <taxon>Roseivirga</taxon>
    </lineage>
</organism>
<comment type="similarity">
    <text evidence="4 13">In the N-terminal section; belongs to the cytidine and deoxycytidylate deaminase family.</text>
</comment>
<dbReference type="EC" id="3.5.4.26" evidence="13"/>
<dbReference type="Pfam" id="PF00383">
    <property type="entry name" value="dCMP_cyt_deam_1"/>
    <property type="match status" value="1"/>
</dbReference>
<dbReference type="Gene3D" id="3.40.140.10">
    <property type="entry name" value="Cytidine Deaminase, domain 2"/>
    <property type="match status" value="1"/>
</dbReference>
<dbReference type="Proteomes" id="UP000095552">
    <property type="component" value="Unassembled WGS sequence"/>
</dbReference>
<feature type="binding site" evidence="15">
    <location>
        <position position="172"/>
    </location>
    <ligand>
        <name>NADP(+)</name>
        <dbReference type="ChEBI" id="CHEBI:58349"/>
    </ligand>
</feature>
<dbReference type="NCBIfam" id="TIGR00326">
    <property type="entry name" value="eubact_ribD"/>
    <property type="match status" value="1"/>
</dbReference>
<feature type="binding site" evidence="15">
    <location>
        <position position="156"/>
    </location>
    <ligand>
        <name>NADP(+)</name>
        <dbReference type="ChEBI" id="CHEBI:58349"/>
    </ligand>
</feature>
<evidence type="ECO:0000313" key="18">
    <source>
        <dbReference type="EMBL" id="OEK05848.1"/>
    </source>
</evidence>
<dbReference type="InterPro" id="IPR002125">
    <property type="entry name" value="CMP_dCMP_dom"/>
</dbReference>
<keyword evidence="10 13" id="KW-0521">NADP</keyword>
<keyword evidence="19" id="KW-1185">Reference proteome</keyword>
<evidence type="ECO:0000256" key="2">
    <source>
        <dbReference type="ARBA" id="ARBA00004882"/>
    </source>
</evidence>
<proteinExistence type="inferred from homology"/>
<keyword evidence="11 13" id="KW-0560">Oxidoreductase</keyword>
<dbReference type="EMBL" id="MDGQ01000004">
    <property type="protein sequence ID" value="OEK05848.1"/>
    <property type="molecule type" value="Genomic_DNA"/>
</dbReference>
<evidence type="ECO:0000256" key="15">
    <source>
        <dbReference type="PIRSR" id="PIRSR006769-2"/>
    </source>
</evidence>
<dbReference type="PROSITE" id="PS00903">
    <property type="entry name" value="CYT_DCMP_DEAMINASES_1"/>
    <property type="match status" value="1"/>
</dbReference>
<feature type="binding site" evidence="15">
    <location>
        <position position="209"/>
    </location>
    <ligand>
        <name>substrate</name>
    </ligand>
</feature>
<dbReference type="GO" id="GO:0008835">
    <property type="term" value="F:diaminohydroxyphosphoribosylaminopyrimidine deaminase activity"/>
    <property type="evidence" value="ECO:0007669"/>
    <property type="project" value="UniProtKB-EC"/>
</dbReference>
<comment type="catalytic activity">
    <reaction evidence="13">
        <text>2,5-diamino-6-hydroxy-4-(5-phosphoribosylamino)-pyrimidine + H2O + H(+) = 5-amino-6-(5-phospho-D-ribosylamino)uracil + NH4(+)</text>
        <dbReference type="Rhea" id="RHEA:21868"/>
        <dbReference type="ChEBI" id="CHEBI:15377"/>
        <dbReference type="ChEBI" id="CHEBI:15378"/>
        <dbReference type="ChEBI" id="CHEBI:28938"/>
        <dbReference type="ChEBI" id="CHEBI:58453"/>
        <dbReference type="ChEBI" id="CHEBI:58614"/>
        <dbReference type="EC" id="3.5.4.26"/>
    </reaction>
</comment>
<dbReference type="InterPro" id="IPR016192">
    <property type="entry name" value="APOBEC/CMP_deaminase_Zn-bd"/>
</dbReference>
<comment type="cofactor">
    <cofactor evidence="13 16">
        <name>Zn(2+)</name>
        <dbReference type="ChEBI" id="CHEBI:29105"/>
    </cofactor>
    <text evidence="13 16">Binds 1 zinc ion.</text>
</comment>
<dbReference type="PROSITE" id="PS51747">
    <property type="entry name" value="CYT_DCMP_DEAMINASES_2"/>
    <property type="match status" value="1"/>
</dbReference>
<dbReference type="PIRSF" id="PIRSF006769">
    <property type="entry name" value="RibD"/>
    <property type="match status" value="1"/>
</dbReference>
<dbReference type="Gene3D" id="3.40.430.10">
    <property type="entry name" value="Dihydrofolate Reductase, subunit A"/>
    <property type="match status" value="1"/>
</dbReference>
<evidence type="ECO:0000259" key="17">
    <source>
        <dbReference type="PROSITE" id="PS51747"/>
    </source>
</evidence>
<dbReference type="STRING" id="1563681.BFP71_06945"/>
<evidence type="ECO:0000256" key="1">
    <source>
        <dbReference type="ARBA" id="ARBA00002151"/>
    </source>
</evidence>
<dbReference type="AlphaFoldDB" id="A0A1E5T380"/>
<feature type="binding site" evidence="15">
    <location>
        <position position="198"/>
    </location>
    <ligand>
        <name>NADP(+)</name>
        <dbReference type="ChEBI" id="CHEBI:58349"/>
    </ligand>
</feature>
<evidence type="ECO:0000256" key="10">
    <source>
        <dbReference type="ARBA" id="ARBA00022857"/>
    </source>
</evidence>
<feature type="binding site" evidence="15">
    <location>
        <position position="170"/>
    </location>
    <ligand>
        <name>substrate</name>
    </ligand>
</feature>
<dbReference type="GO" id="GO:0008703">
    <property type="term" value="F:5-amino-6-(5-phosphoribosylamino)uracil reductase activity"/>
    <property type="evidence" value="ECO:0007669"/>
    <property type="project" value="UniProtKB-EC"/>
</dbReference>
<dbReference type="GO" id="GO:0009231">
    <property type="term" value="P:riboflavin biosynthetic process"/>
    <property type="evidence" value="ECO:0007669"/>
    <property type="project" value="UniProtKB-UniPathway"/>
</dbReference>
<feature type="binding site" evidence="15">
    <location>
        <position position="206"/>
    </location>
    <ligand>
        <name>substrate</name>
    </ligand>
</feature>
<keyword evidence="9 13" id="KW-0862">Zinc</keyword>
<dbReference type="OrthoDB" id="9800865at2"/>
<feature type="binding site" evidence="15">
    <location>
        <position position="202"/>
    </location>
    <ligand>
        <name>NADP(+)</name>
        <dbReference type="ChEBI" id="CHEBI:58349"/>
    </ligand>
</feature>
<feature type="binding site" evidence="15">
    <location>
        <position position="283"/>
    </location>
    <ligand>
        <name>substrate</name>
    </ligand>
</feature>
<dbReference type="EC" id="1.1.1.193" evidence="13"/>
<feature type="binding site" evidence="16">
    <location>
        <position position="77"/>
    </location>
    <ligand>
        <name>Zn(2+)</name>
        <dbReference type="ChEBI" id="CHEBI:29105"/>
        <note>catalytic</note>
    </ligand>
</feature>
<evidence type="ECO:0000256" key="5">
    <source>
        <dbReference type="ARBA" id="ARBA00007417"/>
    </source>
</evidence>
<dbReference type="InterPro" id="IPR004794">
    <property type="entry name" value="Eubact_RibD"/>
</dbReference>
<comment type="catalytic activity">
    <reaction evidence="13">
        <text>5-amino-6-(5-phospho-D-ribitylamino)uracil + NADP(+) = 5-amino-6-(5-phospho-D-ribosylamino)uracil + NADPH + H(+)</text>
        <dbReference type="Rhea" id="RHEA:17845"/>
        <dbReference type="ChEBI" id="CHEBI:15378"/>
        <dbReference type="ChEBI" id="CHEBI:57783"/>
        <dbReference type="ChEBI" id="CHEBI:58349"/>
        <dbReference type="ChEBI" id="CHEBI:58421"/>
        <dbReference type="ChEBI" id="CHEBI:58453"/>
        <dbReference type="EC" id="1.1.1.193"/>
    </reaction>
</comment>
<dbReference type="GO" id="GO:0008270">
    <property type="term" value="F:zinc ion binding"/>
    <property type="evidence" value="ECO:0007669"/>
    <property type="project" value="InterPro"/>
</dbReference>
<keyword evidence="12" id="KW-0511">Multifunctional enzyme</keyword>
<feature type="binding site" evidence="16">
    <location>
        <position position="50"/>
    </location>
    <ligand>
        <name>Zn(2+)</name>
        <dbReference type="ChEBI" id="CHEBI:29105"/>
        <note>catalytic</note>
    </ligand>
</feature>
<evidence type="ECO:0000256" key="8">
    <source>
        <dbReference type="ARBA" id="ARBA00022801"/>
    </source>
</evidence>
<feature type="domain" description="CMP/dCMP-type deaminase" evidence="17">
    <location>
        <begin position="1"/>
        <end position="125"/>
    </location>
</feature>
<evidence type="ECO:0000256" key="7">
    <source>
        <dbReference type="ARBA" id="ARBA00022723"/>
    </source>
</evidence>
<evidence type="ECO:0000313" key="19">
    <source>
        <dbReference type="Proteomes" id="UP000095552"/>
    </source>
</evidence>
<accession>A0A1E5T380</accession>
<evidence type="ECO:0000256" key="4">
    <source>
        <dbReference type="ARBA" id="ARBA00005259"/>
    </source>
</evidence>
<dbReference type="InterPro" id="IPR050765">
    <property type="entry name" value="Riboflavin_Biosynth_HTPR"/>
</dbReference>
<comment type="similarity">
    <text evidence="5 13">In the C-terminal section; belongs to the HTP reductase family.</text>
</comment>
<dbReference type="InterPro" id="IPR002734">
    <property type="entry name" value="RibDG_C"/>
</dbReference>
<evidence type="ECO:0000256" key="9">
    <source>
        <dbReference type="ARBA" id="ARBA00022833"/>
    </source>
</evidence>
<feature type="active site" description="Proton donor" evidence="14">
    <location>
        <position position="52"/>
    </location>
</feature>
<dbReference type="SUPFAM" id="SSF53597">
    <property type="entry name" value="Dihydrofolate reductase-like"/>
    <property type="match status" value="1"/>
</dbReference>
<feature type="binding site" evidence="15">
    <location>
        <position position="186"/>
    </location>
    <ligand>
        <name>substrate</name>
    </ligand>
</feature>
<comment type="pathway">
    <text evidence="3 13">Cofactor biosynthesis; riboflavin biosynthesis; 5-amino-6-(D-ribitylamino)uracil from GTP: step 3/4.</text>
</comment>
<keyword evidence="6 13" id="KW-0686">Riboflavin biosynthesis</keyword>
<keyword evidence="7 13" id="KW-0479">Metal-binding</keyword>
<keyword evidence="8 13" id="KW-0378">Hydrolase</keyword>
<dbReference type="FunFam" id="3.40.140.10:FF:000025">
    <property type="entry name" value="Riboflavin biosynthesis protein RibD"/>
    <property type="match status" value="1"/>
</dbReference>
<feature type="binding site" evidence="15">
    <location>
        <begin position="285"/>
        <end position="291"/>
    </location>
    <ligand>
        <name>NADP(+)</name>
        <dbReference type="ChEBI" id="CHEBI:58349"/>
    </ligand>
</feature>
<feature type="binding site" evidence="16">
    <location>
        <position position="86"/>
    </location>
    <ligand>
        <name>Zn(2+)</name>
        <dbReference type="ChEBI" id="CHEBI:29105"/>
        <note>catalytic</note>
    </ligand>
</feature>
<gene>
    <name evidence="18" type="ORF">BFP71_06945</name>
</gene>
<comment type="caution">
    <text evidence="18">The sequence shown here is derived from an EMBL/GenBank/DDBJ whole genome shotgun (WGS) entry which is preliminary data.</text>
</comment>
<evidence type="ECO:0000256" key="11">
    <source>
        <dbReference type="ARBA" id="ARBA00023002"/>
    </source>
</evidence>
<dbReference type="PANTHER" id="PTHR38011:SF7">
    <property type="entry name" value="2,5-DIAMINO-6-RIBOSYLAMINO-4(3H)-PYRIMIDINONE 5'-PHOSPHATE REDUCTASE"/>
    <property type="match status" value="1"/>
</dbReference>
<dbReference type="CDD" id="cd01284">
    <property type="entry name" value="Riboflavin_deaminase-reductase"/>
    <property type="match status" value="1"/>
</dbReference>
<comment type="function">
    <text evidence="1 13">Converts 2,5-diamino-6-(ribosylamino)-4(3h)-pyrimidinone 5'-phosphate into 5-amino-6-(ribosylamino)-2,4(1h,3h)-pyrimidinedione 5'-phosphate.</text>
</comment>
<evidence type="ECO:0000256" key="14">
    <source>
        <dbReference type="PIRSR" id="PIRSR006769-1"/>
    </source>
</evidence>
<evidence type="ECO:0000256" key="3">
    <source>
        <dbReference type="ARBA" id="ARBA00004910"/>
    </source>
</evidence>
<evidence type="ECO:0000256" key="13">
    <source>
        <dbReference type="PIRNR" id="PIRNR006769"/>
    </source>
</evidence>
<name>A0A1E5T380_9BACT</name>
<evidence type="ECO:0000256" key="12">
    <source>
        <dbReference type="ARBA" id="ARBA00023268"/>
    </source>
</evidence>
<sequence length="348" mass="38887">MDKIKYMRRALELAELGRGTTSPNPMVGCVIVHNDQIIGEGFTQPYGQAHAEVMAIRSVENEKILPEATAFVTLEPCSHHGKTPPCADLLISKGLKQVVIGTVDNNPLVGGQGIAKMKEAGIAVEVGILEEECRAMNIRFFTALEKKRPYVILKWAQTADGFVARDNFDSKWISGSASRALVHQWRAHEDAIMVGTNTAKYDNPRLNVRGWEGKDPVRVVIDKKLQLSKDLNLFDGQQPTLVYNELEDHEATNLSYIKVDSSDYVNFILRDLNDRKIQSIIIEGGSGLLDSFINLNLWDEARVFTAPKTFTSGIKAPIINRKSFKTIPIEEDTLDFYRNSEPSELLKS</sequence>
<dbReference type="RefSeq" id="WP_069834766.1">
    <property type="nucleotide sequence ID" value="NZ_MDGQ01000004.1"/>
</dbReference>
<dbReference type="UniPathway" id="UPA00275">
    <property type="reaction ID" value="UER00401"/>
</dbReference>
<dbReference type="PANTHER" id="PTHR38011">
    <property type="entry name" value="DIHYDROFOLATE REDUCTASE FAMILY PROTEIN (AFU_ORTHOLOGUE AFUA_8G06820)"/>
    <property type="match status" value="1"/>
</dbReference>
<reference evidence="18 19" key="1">
    <citation type="submission" date="2016-08" db="EMBL/GenBank/DDBJ databases">
        <title>Draft genome of Fabibacter sp. strain SK-8.</title>
        <authorList>
            <person name="Wong S.-K."/>
            <person name="Hamasaki K."/>
            <person name="Yoshizawa S."/>
        </authorList>
    </citation>
    <scope>NUCLEOTIDE SEQUENCE [LARGE SCALE GENOMIC DNA]</scope>
    <source>
        <strain evidence="18 19">SK-8</strain>
    </source>
</reference>